<reference evidence="4" key="1">
    <citation type="journal article" date="2019" name="Sci. Rep.">
        <title>Draft genome of Tanacetum cinerariifolium, the natural source of mosquito coil.</title>
        <authorList>
            <person name="Yamashiro T."/>
            <person name="Shiraishi A."/>
            <person name="Satake H."/>
            <person name="Nakayama K."/>
        </authorList>
    </citation>
    <scope>NUCLEOTIDE SEQUENCE</scope>
</reference>
<comment type="caution">
    <text evidence="4">The sequence shown here is derived from an EMBL/GenBank/DDBJ whole genome shotgun (WGS) entry which is preliminary data.</text>
</comment>
<evidence type="ECO:0000256" key="1">
    <source>
        <dbReference type="SAM" id="MobiDB-lite"/>
    </source>
</evidence>
<dbReference type="EMBL" id="BKCJ010004161">
    <property type="protein sequence ID" value="GEU59373.1"/>
    <property type="molecule type" value="Genomic_DNA"/>
</dbReference>
<dbReference type="InterPro" id="IPR043502">
    <property type="entry name" value="DNA/RNA_pol_sf"/>
</dbReference>
<name>A0A6L2LCA3_TANCI</name>
<gene>
    <name evidence="4" type="ORF">Tci_031351</name>
</gene>
<feature type="domain" description="Retrotransposon Copia-like N-terminal" evidence="3">
    <location>
        <begin position="56"/>
        <end position="100"/>
    </location>
</feature>
<dbReference type="Pfam" id="PF07727">
    <property type="entry name" value="RVT_2"/>
    <property type="match status" value="1"/>
</dbReference>
<dbReference type="Pfam" id="PF14244">
    <property type="entry name" value="Retrotran_gag_3"/>
    <property type="match status" value="1"/>
</dbReference>
<protein>
    <submittedName>
        <fullName evidence="4">Ribonuclease H-like domain-containing protein</fullName>
    </submittedName>
</protein>
<dbReference type="InterPro" id="IPR013103">
    <property type="entry name" value="RVT_2"/>
</dbReference>
<feature type="domain" description="Reverse transcriptase Ty1/copia-type" evidence="2">
    <location>
        <begin position="540"/>
        <end position="739"/>
    </location>
</feature>
<feature type="region of interest" description="Disordered" evidence="1">
    <location>
        <begin position="493"/>
        <end position="530"/>
    </location>
</feature>
<evidence type="ECO:0000313" key="4">
    <source>
        <dbReference type="EMBL" id="GEU59373.1"/>
    </source>
</evidence>
<sequence>MKIVVGRFLVERFQNLLSQVKPLFEEVRPSLQGPSGSSIVDSINNLDAGNPLHIQSSDNSNFVIIPFKLLGTENYRIWSGAVKLALQARNKYGFVDGSCLKESYDTRDVLSAQWEMQCHGFNLDYEWRNPIEGFFSPLVEPSLTRMLLLVAKTFNNNKKQINNNGNNFIRDTSNNVNRGPNPNLNCKHCGTIGHTIDSLSMTTITLGWIIDFGTNQHLTGSTSGMINVVDISDLKITVGHPNGTCLLGHPADHVLSLLKKDLNIFDNISVPIKEFRLHQQLMKLMQYLMGLDDYYQHVRSSLLIREPLPEIIDSGANQHLTGSTSGMINVVDISDLKIIVGHPNGTLAVISHVGNLILANNVMVYDVLVVPGYCVSVLWRKFWGLVVNQVAYTLGHPADQVLSLLKKDLNIFDNTSVPMCEICQRAKQTLEPFPLSDHKSKSLGELVHLDLMPSSVLNGKTPYELVYNKKPDLFHLSDSTYVENTSEVDHLQFFDSLKPQSPNDDGRDSSNKEGSFPYSDTHDSTQCRNQSDGLTATKIGFSQKEGFDYEETFSHVAKMVTVRCLISIVVVNKWPLYQLDVNNAFLYGDLVEDVYMTLPDGYNNVDKSKVCKLNKYLYGLKQTPRQWNAKPTTALAEHGFEQSKFGYSLYTKHRSGMFIDLLVYVDDIVITGSDVDGLNEFKLFLSTKFLIKDLGSLKYFLGIEVIENDLGLCMTQRKYYMELLHDYALLAARPVDIPLPENTILSCDETKNDKYLSDFTTYKKLVGKLIYLTDISYAVHFLSQYMHSPL</sequence>
<accession>A0A6L2LCA3</accession>
<dbReference type="PANTHER" id="PTHR37610">
    <property type="entry name" value="CCHC-TYPE DOMAIN-CONTAINING PROTEIN"/>
    <property type="match status" value="1"/>
</dbReference>
<evidence type="ECO:0000259" key="3">
    <source>
        <dbReference type="Pfam" id="PF14244"/>
    </source>
</evidence>
<dbReference type="PANTHER" id="PTHR37610:SF78">
    <property type="entry name" value="GAG-POLYPEPTIDE OF LTR COPIA-TYPE-RELATED"/>
    <property type="match status" value="1"/>
</dbReference>
<dbReference type="InterPro" id="IPR029472">
    <property type="entry name" value="Copia-like_N"/>
</dbReference>
<evidence type="ECO:0000259" key="2">
    <source>
        <dbReference type="Pfam" id="PF07727"/>
    </source>
</evidence>
<organism evidence="4">
    <name type="scientific">Tanacetum cinerariifolium</name>
    <name type="common">Dalmatian daisy</name>
    <name type="synonym">Chrysanthemum cinerariifolium</name>
    <dbReference type="NCBI Taxonomy" id="118510"/>
    <lineage>
        <taxon>Eukaryota</taxon>
        <taxon>Viridiplantae</taxon>
        <taxon>Streptophyta</taxon>
        <taxon>Embryophyta</taxon>
        <taxon>Tracheophyta</taxon>
        <taxon>Spermatophyta</taxon>
        <taxon>Magnoliopsida</taxon>
        <taxon>eudicotyledons</taxon>
        <taxon>Gunneridae</taxon>
        <taxon>Pentapetalae</taxon>
        <taxon>asterids</taxon>
        <taxon>campanulids</taxon>
        <taxon>Asterales</taxon>
        <taxon>Asteraceae</taxon>
        <taxon>Asteroideae</taxon>
        <taxon>Anthemideae</taxon>
        <taxon>Anthemidinae</taxon>
        <taxon>Tanacetum</taxon>
    </lineage>
</organism>
<dbReference type="SUPFAM" id="SSF56672">
    <property type="entry name" value="DNA/RNA polymerases"/>
    <property type="match status" value="1"/>
</dbReference>
<proteinExistence type="predicted"/>
<dbReference type="AlphaFoldDB" id="A0A6L2LCA3"/>